<dbReference type="EMBL" id="CAJFCV020000006">
    <property type="protein sequence ID" value="CAG9128893.1"/>
    <property type="molecule type" value="Genomic_DNA"/>
</dbReference>
<evidence type="ECO:0000313" key="16">
    <source>
        <dbReference type="Proteomes" id="UP000095284"/>
    </source>
</evidence>
<comment type="catalytic activity">
    <reaction evidence="8">
        <text>12-hydroxy-(5Z,8Z,10E,14Z)-eicosatetraenoate + ATP + CoA = 12-hydroxy-(5Z,8Z,10E,14Z)-eicosatetraenoyl-CoA + AMP + diphosphate</text>
        <dbReference type="Rhea" id="RHEA:52112"/>
        <dbReference type="ChEBI" id="CHEBI:30616"/>
        <dbReference type="ChEBI" id="CHEBI:33019"/>
        <dbReference type="ChEBI" id="CHEBI:57287"/>
        <dbReference type="ChEBI" id="CHEBI:90718"/>
        <dbReference type="ChEBI" id="CHEBI:136408"/>
        <dbReference type="ChEBI" id="CHEBI:456215"/>
    </reaction>
    <physiologicalReaction direction="left-to-right" evidence="8">
        <dbReference type="Rhea" id="RHEA:52113"/>
    </physiologicalReaction>
</comment>
<dbReference type="eggNOG" id="KOG1256">
    <property type="taxonomic scope" value="Eukaryota"/>
</dbReference>
<dbReference type="PROSITE" id="PS00455">
    <property type="entry name" value="AMP_BINDING"/>
    <property type="match status" value="1"/>
</dbReference>
<dbReference type="EC" id="6.2.1.3" evidence="13"/>
<reference evidence="18" key="1">
    <citation type="submission" date="2016-11" db="UniProtKB">
        <authorList>
            <consortium name="WormBaseParasite"/>
        </authorList>
    </citation>
    <scope>IDENTIFICATION</scope>
</reference>
<dbReference type="GO" id="GO:0016020">
    <property type="term" value="C:membrane"/>
    <property type="evidence" value="ECO:0007669"/>
    <property type="project" value="TreeGrafter"/>
</dbReference>
<dbReference type="InterPro" id="IPR045311">
    <property type="entry name" value="LC-FACS_euk"/>
</dbReference>
<comment type="similarity">
    <text evidence="1 13">Belongs to the ATP-dependent AMP-binding enzyme family.</text>
</comment>
<evidence type="ECO:0000256" key="11">
    <source>
        <dbReference type="ARBA" id="ARBA00024565"/>
    </source>
</evidence>
<comment type="catalytic activity">
    <reaction evidence="7">
        <text>a long-chain fatty acid + ATP + CoA = a long-chain fatty acyl-CoA + AMP + diphosphate</text>
        <dbReference type="Rhea" id="RHEA:15421"/>
        <dbReference type="ChEBI" id="CHEBI:30616"/>
        <dbReference type="ChEBI" id="CHEBI:33019"/>
        <dbReference type="ChEBI" id="CHEBI:57287"/>
        <dbReference type="ChEBI" id="CHEBI:57560"/>
        <dbReference type="ChEBI" id="CHEBI:83139"/>
        <dbReference type="ChEBI" id="CHEBI:456215"/>
        <dbReference type="EC" id="6.2.1.3"/>
    </reaction>
    <physiologicalReaction direction="left-to-right" evidence="7">
        <dbReference type="Rhea" id="RHEA:15422"/>
    </physiologicalReaction>
</comment>
<organism evidence="16 18">
    <name type="scientific">Bursaphelenchus xylophilus</name>
    <name type="common">Pinewood nematode worm</name>
    <name type="synonym">Aphelenchoides xylophilus</name>
    <dbReference type="NCBI Taxonomy" id="6326"/>
    <lineage>
        <taxon>Eukaryota</taxon>
        <taxon>Metazoa</taxon>
        <taxon>Ecdysozoa</taxon>
        <taxon>Nematoda</taxon>
        <taxon>Chromadorea</taxon>
        <taxon>Rhabditida</taxon>
        <taxon>Tylenchina</taxon>
        <taxon>Tylenchomorpha</taxon>
        <taxon>Aphelenchoidea</taxon>
        <taxon>Aphelenchoididae</taxon>
        <taxon>Bursaphelenchus</taxon>
    </lineage>
</organism>
<evidence type="ECO:0000256" key="6">
    <source>
        <dbReference type="ARBA" id="ARBA00024469"/>
    </source>
</evidence>
<dbReference type="SMR" id="A0A1I7RJH8"/>
<evidence type="ECO:0000259" key="14">
    <source>
        <dbReference type="Pfam" id="PF00501"/>
    </source>
</evidence>
<comment type="catalytic activity">
    <reaction evidence="12">
        <text>hexadecanoate + ATP + CoA = hexadecanoyl-CoA + AMP + diphosphate</text>
        <dbReference type="Rhea" id="RHEA:30751"/>
        <dbReference type="ChEBI" id="CHEBI:7896"/>
        <dbReference type="ChEBI" id="CHEBI:30616"/>
        <dbReference type="ChEBI" id="CHEBI:33019"/>
        <dbReference type="ChEBI" id="CHEBI:57287"/>
        <dbReference type="ChEBI" id="CHEBI:57379"/>
        <dbReference type="ChEBI" id="CHEBI:456215"/>
    </reaction>
    <physiologicalReaction direction="left-to-right" evidence="12">
        <dbReference type="Rhea" id="RHEA:30752"/>
    </physiologicalReaction>
</comment>
<dbReference type="PANTHER" id="PTHR43272">
    <property type="entry name" value="LONG-CHAIN-FATTY-ACID--COA LIGASE"/>
    <property type="match status" value="1"/>
</dbReference>
<protein>
    <recommendedName>
        <fullName evidence="13">Long-chain-fatty-acid--CoA ligase</fullName>
        <ecNumber evidence="13">6.2.1.3</ecNumber>
    </recommendedName>
</protein>
<dbReference type="Pfam" id="PF00501">
    <property type="entry name" value="AMP-binding"/>
    <property type="match status" value="1"/>
</dbReference>
<evidence type="ECO:0000256" key="3">
    <source>
        <dbReference type="ARBA" id="ARBA00022741"/>
    </source>
</evidence>
<keyword evidence="13" id="KW-0443">Lipid metabolism</keyword>
<comment type="catalytic activity">
    <reaction evidence="9">
        <text>15-hydroxy-(5Z,8Z,11Z,13E)-eicosatetraenoate + ATP + CoA = 15-hydroxy-(5Z,8Z,11Z,13E)-eicosatetraenoyl-CoA + AMP + diphosphate</text>
        <dbReference type="Rhea" id="RHEA:52116"/>
        <dbReference type="ChEBI" id="CHEBI:30616"/>
        <dbReference type="ChEBI" id="CHEBI:33019"/>
        <dbReference type="ChEBI" id="CHEBI:57287"/>
        <dbReference type="ChEBI" id="CHEBI:78832"/>
        <dbReference type="ChEBI" id="CHEBI:136409"/>
        <dbReference type="ChEBI" id="CHEBI:456215"/>
    </reaction>
    <physiologicalReaction direction="left-to-right" evidence="9">
        <dbReference type="Rhea" id="RHEA:52117"/>
    </physiologicalReaction>
</comment>
<evidence type="ECO:0000313" key="17">
    <source>
        <dbReference type="Proteomes" id="UP000659654"/>
    </source>
</evidence>
<dbReference type="Gene3D" id="3.40.50.12780">
    <property type="entry name" value="N-terminal domain of ligase-like"/>
    <property type="match status" value="1"/>
</dbReference>
<dbReference type="OrthoDB" id="1700726at2759"/>
<comment type="catalytic activity">
    <reaction evidence="10">
        <text>(5Z,8Z,11Z,14Z)-eicosatetraenoate + ATP + CoA = (5Z,8Z,11Z,14Z)-eicosatetraenoyl-CoA + AMP + diphosphate</text>
        <dbReference type="Rhea" id="RHEA:19713"/>
        <dbReference type="ChEBI" id="CHEBI:30616"/>
        <dbReference type="ChEBI" id="CHEBI:32395"/>
        <dbReference type="ChEBI" id="CHEBI:33019"/>
        <dbReference type="ChEBI" id="CHEBI:57287"/>
        <dbReference type="ChEBI" id="CHEBI:57368"/>
        <dbReference type="ChEBI" id="CHEBI:456215"/>
        <dbReference type="EC" id="6.2.1.15"/>
    </reaction>
    <physiologicalReaction direction="left-to-right" evidence="10">
        <dbReference type="Rhea" id="RHEA:19714"/>
    </physiologicalReaction>
</comment>
<dbReference type="Proteomes" id="UP000582659">
    <property type="component" value="Unassembled WGS sequence"/>
</dbReference>
<proteinExistence type="inferred from homology"/>
<dbReference type="Proteomes" id="UP000095284">
    <property type="component" value="Unplaced"/>
</dbReference>
<sequence length="747" mass="83871">MLAARRAALLSHRFNVVPFPRSLSLRPKIGWDGPISEADGENREKSLLHRAVFSLLPAAMVNTGMLSTVGMPALLGALGFWWYKIRLPARKYDTVVDLNQQTRALPDGSRIAAYLKSDALEDHAFPNVRTLYDVIRNGAVASNNGPMIGRRVRQEDGSEPYMWYTYNEVMASADDLAHAFRRLGIPVGDKTNIAIFCRNRPEWVITEHAAYNFSNVIVPLYDTLGPGASSYILNQTDTELVICDNMGKADQILEAKIECPQVKYVVVCDTADLNEARRSYFKSHHIDLYTFQELLDMGKLEKRIEHCRPEKKTLATICYTSGTTGNPKGVMLTHGNIVANTTCVKPLKGFFEGKNEVMFSFLPMAHMYDRMLQNTMFSLGSRVGFYNGQLTELISDLQALQPTMMPCVPRVLNRMYDRVMAQVNSSPIKKLLFKVAIDYKMRELQAGICRNDSIFDKLVFKKIQQLTGGRMRVIITGSAPISRNVLSFARCAFGCQIFEGYGQTECVAAATVGTIGDTRPGHVGIPIPCCAVKLVDAPELNYLVKEGKGEVCIRGYNVTPGYYKNEEETKKTIDEDGWLHTGDIGMFEEQGTLKIMDRKKHIFKLAQGEYIAPEKIENVYARSRYVAQAFVHGDSLQNSLVAIIVPDHETLGQAAEKHLKLQGLTIEELCQRSDVKKMIMGDMRATARESALHSFEQAKAIYLEPEMFSIENGLLTPTMKSKRPELAKKYAYEIDKMYEEMGKAMKL</sequence>
<gene>
    <name evidence="15" type="ORF">BXYJ_LOCUS13684</name>
</gene>
<dbReference type="GO" id="GO:0005524">
    <property type="term" value="F:ATP binding"/>
    <property type="evidence" value="ECO:0007669"/>
    <property type="project" value="UniProtKB-KW"/>
</dbReference>
<evidence type="ECO:0000313" key="18">
    <source>
        <dbReference type="WBParaSite" id="BXY_0086000.1"/>
    </source>
</evidence>
<comment type="catalytic activity">
    <reaction evidence="6">
        <text>5-hydroxy-(6E,8Z,11Z,14Z)-eicosatetraenoate + ATP + CoA = 5-hydroxy-(6E,8Z,11Z,14Z)-eicosatetraenoyl-CoA + AMP + diphosphate</text>
        <dbReference type="Rhea" id="RHEA:52108"/>
        <dbReference type="ChEBI" id="CHEBI:30616"/>
        <dbReference type="ChEBI" id="CHEBI:33019"/>
        <dbReference type="ChEBI" id="CHEBI:57287"/>
        <dbReference type="ChEBI" id="CHEBI:65341"/>
        <dbReference type="ChEBI" id="CHEBI:136407"/>
        <dbReference type="ChEBI" id="CHEBI:456215"/>
    </reaction>
    <physiologicalReaction direction="left-to-right" evidence="6">
        <dbReference type="Rhea" id="RHEA:52109"/>
    </physiologicalReaction>
</comment>
<feature type="domain" description="AMP-dependent synthetase/ligase" evidence="14">
    <location>
        <begin position="160"/>
        <end position="563"/>
    </location>
</feature>
<comment type="catalytic activity">
    <reaction evidence="11">
        <text>(E)-hexadec-2-enoate + ATP + CoA = (2E)-hexadecenoyl-CoA + AMP + diphosphate</text>
        <dbReference type="Rhea" id="RHEA:36139"/>
        <dbReference type="ChEBI" id="CHEBI:30616"/>
        <dbReference type="ChEBI" id="CHEBI:33019"/>
        <dbReference type="ChEBI" id="CHEBI:57287"/>
        <dbReference type="ChEBI" id="CHEBI:61526"/>
        <dbReference type="ChEBI" id="CHEBI:72745"/>
        <dbReference type="ChEBI" id="CHEBI:456215"/>
    </reaction>
    <physiologicalReaction direction="left-to-right" evidence="11">
        <dbReference type="Rhea" id="RHEA:36140"/>
    </physiologicalReaction>
</comment>
<dbReference type="InterPro" id="IPR000873">
    <property type="entry name" value="AMP-dep_synth/lig_dom"/>
</dbReference>
<evidence type="ECO:0000256" key="12">
    <source>
        <dbReference type="ARBA" id="ARBA00049139"/>
    </source>
</evidence>
<accession>A0A1I7RJH8</accession>
<evidence type="ECO:0000256" key="5">
    <source>
        <dbReference type="ARBA" id="ARBA00022840"/>
    </source>
</evidence>
<evidence type="ECO:0000256" key="4">
    <source>
        <dbReference type="ARBA" id="ARBA00022832"/>
    </source>
</evidence>
<evidence type="ECO:0000256" key="7">
    <source>
        <dbReference type="ARBA" id="ARBA00024484"/>
    </source>
</evidence>
<evidence type="ECO:0000256" key="9">
    <source>
        <dbReference type="ARBA" id="ARBA00024532"/>
    </source>
</evidence>
<dbReference type="PANTHER" id="PTHR43272:SF107">
    <property type="entry name" value="LONG-CHAIN-FATTY-ACID--COA LIGASE 5"/>
    <property type="match status" value="1"/>
</dbReference>
<evidence type="ECO:0000256" key="1">
    <source>
        <dbReference type="ARBA" id="ARBA00006432"/>
    </source>
</evidence>
<evidence type="ECO:0000313" key="15">
    <source>
        <dbReference type="EMBL" id="CAD5233593.1"/>
    </source>
</evidence>
<dbReference type="WBParaSite" id="BXY_0086000.1">
    <property type="protein sequence ID" value="BXY_0086000.1"/>
    <property type="gene ID" value="BXY_0086000"/>
</dbReference>
<dbReference type="InterPro" id="IPR020845">
    <property type="entry name" value="AMP-binding_CS"/>
</dbReference>
<comment type="function">
    <text evidence="13">Catalyzes the conversion of long-chain fatty acids to their active form acyl-CoAs for both synthesis of cellular lipids, and degradation via beta-oxidation.</text>
</comment>
<evidence type="ECO:0000256" key="2">
    <source>
        <dbReference type="ARBA" id="ARBA00022598"/>
    </source>
</evidence>
<keyword evidence="17" id="KW-1185">Reference proteome</keyword>
<reference evidence="15" key="2">
    <citation type="submission" date="2020-09" db="EMBL/GenBank/DDBJ databases">
        <authorList>
            <person name="Kikuchi T."/>
        </authorList>
    </citation>
    <scope>NUCLEOTIDE SEQUENCE</scope>
    <source>
        <strain evidence="15">Ka4C1</strain>
    </source>
</reference>
<evidence type="ECO:0000256" key="13">
    <source>
        <dbReference type="RuleBase" id="RU369030"/>
    </source>
</evidence>
<evidence type="ECO:0000256" key="10">
    <source>
        <dbReference type="ARBA" id="ARBA00024548"/>
    </source>
</evidence>
<keyword evidence="3 13" id="KW-0547">Nucleotide-binding</keyword>
<dbReference type="CDD" id="cd05927">
    <property type="entry name" value="LC-FACS_euk"/>
    <property type="match status" value="1"/>
</dbReference>
<dbReference type="GO" id="GO:0005783">
    <property type="term" value="C:endoplasmic reticulum"/>
    <property type="evidence" value="ECO:0007669"/>
    <property type="project" value="TreeGrafter"/>
</dbReference>
<name>A0A1I7RJH8_BURXY</name>
<dbReference type="EMBL" id="CAJFDI010000006">
    <property type="protein sequence ID" value="CAD5233593.1"/>
    <property type="molecule type" value="Genomic_DNA"/>
</dbReference>
<dbReference type="SUPFAM" id="SSF56801">
    <property type="entry name" value="Acetyl-CoA synthetase-like"/>
    <property type="match status" value="1"/>
</dbReference>
<keyword evidence="5 13" id="KW-0067">ATP-binding</keyword>
<keyword evidence="2 13" id="KW-0436">Ligase</keyword>
<evidence type="ECO:0000256" key="8">
    <source>
        <dbReference type="ARBA" id="ARBA00024495"/>
    </source>
</evidence>
<keyword evidence="4 13" id="KW-0276">Fatty acid metabolism</keyword>
<dbReference type="GO" id="GO:0047676">
    <property type="term" value="F:arachidonate-CoA ligase activity"/>
    <property type="evidence" value="ECO:0007669"/>
    <property type="project" value="UniProtKB-EC"/>
</dbReference>
<dbReference type="Proteomes" id="UP000659654">
    <property type="component" value="Unassembled WGS sequence"/>
</dbReference>
<dbReference type="AlphaFoldDB" id="A0A1I7RJH8"/>
<dbReference type="InterPro" id="IPR042099">
    <property type="entry name" value="ANL_N_sf"/>
</dbReference>